<dbReference type="AlphaFoldDB" id="A0A7T0LJ41"/>
<dbReference type="Proteomes" id="UP000594637">
    <property type="component" value="Chromosome"/>
</dbReference>
<name>A0A7T0LJ41_9ACTO</name>
<dbReference type="EMBL" id="CP063989">
    <property type="protein sequence ID" value="QPL04657.1"/>
    <property type="molecule type" value="Genomic_DNA"/>
</dbReference>
<proteinExistence type="predicted"/>
<gene>
    <name evidence="1" type="ORF">ID810_07600</name>
</gene>
<protein>
    <submittedName>
        <fullName evidence="1">Uncharacterized protein</fullName>
    </submittedName>
</protein>
<dbReference type="KEGG" id="arep:ID810_07600"/>
<accession>A0A7T0LJ41</accession>
<organism evidence="1 2">
    <name type="scientific">Actinomyces respiraculi</name>
    <dbReference type="NCBI Taxonomy" id="2744574"/>
    <lineage>
        <taxon>Bacteria</taxon>
        <taxon>Bacillati</taxon>
        <taxon>Actinomycetota</taxon>
        <taxon>Actinomycetes</taxon>
        <taxon>Actinomycetales</taxon>
        <taxon>Actinomycetaceae</taxon>
        <taxon>Actinomyces</taxon>
    </lineage>
</organism>
<sequence length="49" mass="5308">MPDETAAVPVRDTGTHGEPVARDALYREFFTALCIHTDDDVPPSAPVEP</sequence>
<reference evidence="1 2" key="1">
    <citation type="submission" date="2020-11" db="EMBL/GenBank/DDBJ databases">
        <title>Actinomyces sp. ZJ750.</title>
        <authorList>
            <person name="Zhou J."/>
        </authorList>
    </citation>
    <scope>NUCLEOTIDE SEQUENCE [LARGE SCALE GENOMIC DNA]</scope>
    <source>
        <strain evidence="1 2">ZJ750</strain>
    </source>
</reference>
<evidence type="ECO:0000313" key="1">
    <source>
        <dbReference type="EMBL" id="QPL04657.1"/>
    </source>
</evidence>
<evidence type="ECO:0000313" key="2">
    <source>
        <dbReference type="Proteomes" id="UP000594637"/>
    </source>
</evidence>
<keyword evidence="2" id="KW-1185">Reference proteome</keyword>
<dbReference type="RefSeq" id="WP_166854754.1">
    <property type="nucleotide sequence ID" value="NZ_CP063989.1"/>
</dbReference>